<dbReference type="AlphaFoldDB" id="A0A6V7H7E4"/>
<sequence length="111" mass="12160">KMFVTVCFFTLVIGQERARARVLLLMMMQRHSRTRPIAAVGVVDALRQSSTRNRQHSKPAHSSEGPTSLNSGLRNPFSPVPTNDITNPSAVVPSPAYSTVFTAALTSPLRR</sequence>
<proteinExistence type="predicted"/>
<keyword evidence="3" id="KW-1185">Reference proteome</keyword>
<accession>A0A6V7H7E4</accession>
<feature type="compositionally biased region" description="Polar residues" evidence="1">
    <location>
        <begin position="64"/>
        <end position="73"/>
    </location>
</feature>
<protein>
    <submittedName>
        <fullName evidence="2">Uncharacterized protein</fullName>
    </submittedName>
</protein>
<gene>
    <name evidence="2" type="ORF">MHI_LOCUS582534</name>
</gene>
<organism evidence="2 3">
    <name type="scientific">Heterotrigona itama</name>
    <dbReference type="NCBI Taxonomy" id="395501"/>
    <lineage>
        <taxon>Eukaryota</taxon>
        <taxon>Metazoa</taxon>
        <taxon>Ecdysozoa</taxon>
        <taxon>Arthropoda</taxon>
        <taxon>Hexapoda</taxon>
        <taxon>Insecta</taxon>
        <taxon>Pterygota</taxon>
        <taxon>Neoptera</taxon>
        <taxon>Endopterygota</taxon>
        <taxon>Hymenoptera</taxon>
        <taxon>Apocrita</taxon>
        <taxon>Aculeata</taxon>
        <taxon>Apoidea</taxon>
        <taxon>Anthophila</taxon>
        <taxon>Apidae</taxon>
        <taxon>Heterotrigona</taxon>
    </lineage>
</organism>
<comment type="caution">
    <text evidence="2">The sequence shown here is derived from an EMBL/GenBank/DDBJ whole genome shotgun (WGS) entry which is preliminary data.</text>
</comment>
<reference evidence="2" key="1">
    <citation type="submission" date="2020-07" db="EMBL/GenBank/DDBJ databases">
        <authorList>
            <person name="Nazaruddin N."/>
        </authorList>
    </citation>
    <scope>NUCLEOTIDE SEQUENCE</scope>
</reference>
<evidence type="ECO:0000313" key="2">
    <source>
        <dbReference type="EMBL" id="CAD1475578.1"/>
    </source>
</evidence>
<evidence type="ECO:0000256" key="1">
    <source>
        <dbReference type="SAM" id="MobiDB-lite"/>
    </source>
</evidence>
<dbReference type="EMBL" id="CAJDYZ010008606">
    <property type="protein sequence ID" value="CAD1475578.1"/>
    <property type="molecule type" value="Genomic_DNA"/>
</dbReference>
<feature type="non-terminal residue" evidence="2">
    <location>
        <position position="111"/>
    </location>
</feature>
<feature type="non-terminal residue" evidence="2">
    <location>
        <position position="1"/>
    </location>
</feature>
<name>A0A6V7H7E4_9HYME</name>
<evidence type="ECO:0000313" key="3">
    <source>
        <dbReference type="Proteomes" id="UP000752696"/>
    </source>
</evidence>
<dbReference type="Proteomes" id="UP000752696">
    <property type="component" value="Unassembled WGS sequence"/>
</dbReference>
<feature type="region of interest" description="Disordered" evidence="1">
    <location>
        <begin position="46"/>
        <end position="93"/>
    </location>
</feature>
<feature type="compositionally biased region" description="Polar residues" evidence="1">
    <location>
        <begin position="80"/>
        <end position="89"/>
    </location>
</feature>